<keyword evidence="1" id="KW-0175">Coiled coil</keyword>
<dbReference type="STRING" id="29341.RSJ17_03195"/>
<protein>
    <submittedName>
        <fullName evidence="3">Cell division FtsL family protein</fullName>
    </submittedName>
</protein>
<reference evidence="3 4" key="1">
    <citation type="journal article" date="2015" name="Infect. Genet. Evol.">
        <title>Genomic sequences of six botulinum neurotoxin-producing strains representing three clostridial species illustrate the mobility and diversity of botulinum neurotoxin genes.</title>
        <authorList>
            <person name="Smith T.J."/>
            <person name="Hill K.K."/>
            <person name="Xie G."/>
            <person name="Foley B.T."/>
            <person name="Williamson C.H."/>
            <person name="Foster J.T."/>
            <person name="Johnson S.L."/>
            <person name="Chertkov O."/>
            <person name="Teshima H."/>
            <person name="Gibbons H.S."/>
            <person name="Johnsky L.A."/>
            <person name="Karavis M.A."/>
            <person name="Smith L.A."/>
        </authorList>
    </citation>
    <scope>NUCLEOTIDE SEQUENCE [LARGE SCALE GENOMIC DNA]</scope>
    <source>
        <strain evidence="3 4">CDC 2741</strain>
    </source>
</reference>
<proteinExistence type="predicted"/>
<dbReference type="GO" id="GO:0051301">
    <property type="term" value="P:cell division"/>
    <property type="evidence" value="ECO:0007669"/>
    <property type="project" value="UniProtKB-KW"/>
</dbReference>
<evidence type="ECO:0000256" key="1">
    <source>
        <dbReference type="SAM" id="Coils"/>
    </source>
</evidence>
<accession>A0A0C1TYH1</accession>
<feature type="coiled-coil region" evidence="1">
    <location>
        <begin position="29"/>
        <end position="63"/>
    </location>
</feature>
<name>A0A0C1TYH1_9CLOT</name>
<dbReference type="Pfam" id="PF04977">
    <property type="entry name" value="DivIC"/>
    <property type="match status" value="1"/>
</dbReference>
<gene>
    <name evidence="3" type="ORF">U732_2179</name>
</gene>
<dbReference type="EMBL" id="AYSO01000018">
    <property type="protein sequence ID" value="KIE45749.1"/>
    <property type="molecule type" value="Genomic_DNA"/>
</dbReference>
<dbReference type="RefSeq" id="WP_039634387.1">
    <property type="nucleotide sequence ID" value="NZ_AYSO01000018.1"/>
</dbReference>
<evidence type="ECO:0000256" key="2">
    <source>
        <dbReference type="SAM" id="Phobius"/>
    </source>
</evidence>
<dbReference type="AlphaFoldDB" id="A0A0C1TYH1"/>
<evidence type="ECO:0000313" key="4">
    <source>
        <dbReference type="Proteomes" id="UP000031366"/>
    </source>
</evidence>
<sequence length="93" mass="11054">MKNRKIKNLLLSLLIVYVSYIFINQQKIMHRQKVEFETYTVELEKAQEENKKLQDEVQLSKTDKYIEKLAREKLGLIKEGETPVINNSVKEDK</sequence>
<organism evidence="3 4">
    <name type="scientific">Clostridium argentinense CDC 2741</name>
    <dbReference type="NCBI Taxonomy" id="1418104"/>
    <lineage>
        <taxon>Bacteria</taxon>
        <taxon>Bacillati</taxon>
        <taxon>Bacillota</taxon>
        <taxon>Clostridia</taxon>
        <taxon>Eubacteriales</taxon>
        <taxon>Clostridiaceae</taxon>
        <taxon>Clostridium</taxon>
    </lineage>
</organism>
<feature type="transmembrane region" description="Helical" evidence="2">
    <location>
        <begin position="6"/>
        <end position="23"/>
    </location>
</feature>
<evidence type="ECO:0000313" key="3">
    <source>
        <dbReference type="EMBL" id="KIE45749.1"/>
    </source>
</evidence>
<keyword evidence="2" id="KW-1133">Transmembrane helix</keyword>
<keyword evidence="2" id="KW-0812">Transmembrane</keyword>
<comment type="caution">
    <text evidence="3">The sequence shown here is derived from an EMBL/GenBank/DDBJ whole genome shotgun (WGS) entry which is preliminary data.</text>
</comment>
<dbReference type="InterPro" id="IPR007060">
    <property type="entry name" value="FtsL/DivIC"/>
</dbReference>
<dbReference type="OrthoDB" id="9815382at2"/>
<keyword evidence="3" id="KW-0131">Cell cycle</keyword>
<keyword evidence="2" id="KW-0472">Membrane</keyword>
<keyword evidence="4" id="KW-1185">Reference proteome</keyword>
<keyword evidence="3" id="KW-0132">Cell division</keyword>
<dbReference type="Proteomes" id="UP000031366">
    <property type="component" value="Unassembled WGS sequence"/>
</dbReference>